<dbReference type="EC" id="2.7.7.49" evidence="1"/>
<dbReference type="SUPFAM" id="SSF53098">
    <property type="entry name" value="Ribonuclease H-like"/>
    <property type="match status" value="1"/>
</dbReference>
<keyword evidence="2" id="KW-0808">Transferase</keyword>
<dbReference type="InterPro" id="IPR050951">
    <property type="entry name" value="Retrovirus_Pol_polyprotein"/>
</dbReference>
<dbReference type="Gene3D" id="3.30.70.270">
    <property type="match status" value="2"/>
</dbReference>
<dbReference type="PANTHER" id="PTHR37984">
    <property type="entry name" value="PROTEIN CBG26694"/>
    <property type="match status" value="1"/>
</dbReference>
<dbReference type="PROSITE" id="PS50878">
    <property type="entry name" value="RT_POL"/>
    <property type="match status" value="1"/>
</dbReference>
<proteinExistence type="predicted"/>
<keyword evidence="3" id="KW-0548">Nucleotidyltransferase</keyword>
<dbReference type="FunFam" id="3.30.70.270:FF:000020">
    <property type="entry name" value="Transposon Tf2-6 polyprotein-like Protein"/>
    <property type="match status" value="1"/>
</dbReference>
<feature type="domain" description="Integrase catalytic" evidence="9">
    <location>
        <begin position="1003"/>
        <end position="1154"/>
    </location>
</feature>
<dbReference type="PANTHER" id="PTHR37984:SF5">
    <property type="entry name" value="PROTEIN NYNRIN-LIKE"/>
    <property type="match status" value="1"/>
</dbReference>
<feature type="domain" description="Reverse transcriptase" evidence="8">
    <location>
        <begin position="476"/>
        <end position="654"/>
    </location>
</feature>
<evidence type="ECO:0000256" key="2">
    <source>
        <dbReference type="ARBA" id="ARBA00022679"/>
    </source>
</evidence>
<dbReference type="GO" id="GO:0015074">
    <property type="term" value="P:DNA integration"/>
    <property type="evidence" value="ECO:0007669"/>
    <property type="project" value="InterPro"/>
</dbReference>
<evidence type="ECO:0000256" key="1">
    <source>
        <dbReference type="ARBA" id="ARBA00012493"/>
    </source>
</evidence>
<evidence type="ECO:0000256" key="4">
    <source>
        <dbReference type="ARBA" id="ARBA00022722"/>
    </source>
</evidence>
<dbReference type="InterPro" id="IPR043502">
    <property type="entry name" value="DNA/RNA_pol_sf"/>
</dbReference>
<gene>
    <name evidence="10" type="primary">LOC106122340</name>
</gene>
<dbReference type="SUPFAM" id="SSF50630">
    <property type="entry name" value="Acid proteases"/>
    <property type="match status" value="1"/>
</dbReference>
<dbReference type="InterPro" id="IPR043128">
    <property type="entry name" value="Rev_trsase/Diguanyl_cyclase"/>
</dbReference>
<feature type="compositionally biased region" description="Polar residues" evidence="7">
    <location>
        <begin position="1289"/>
        <end position="1304"/>
    </location>
</feature>
<dbReference type="GO" id="GO:0042575">
    <property type="term" value="C:DNA polymerase complex"/>
    <property type="evidence" value="ECO:0007669"/>
    <property type="project" value="UniProtKB-ARBA"/>
</dbReference>
<reference evidence="10" key="1">
    <citation type="submission" date="2025-08" db="UniProtKB">
        <authorList>
            <consortium name="RefSeq"/>
        </authorList>
    </citation>
    <scope>IDENTIFICATION</scope>
</reference>
<dbReference type="FunFam" id="3.30.420.10:FF:000063">
    <property type="entry name" value="Retrovirus-related Pol polyprotein from transposon 297-like Protein"/>
    <property type="match status" value="1"/>
</dbReference>
<protein>
    <recommendedName>
        <fullName evidence="1">RNA-directed DNA polymerase</fullName>
        <ecNumber evidence="1">2.7.7.49</ecNumber>
    </recommendedName>
</protein>
<dbReference type="Gene3D" id="1.10.340.70">
    <property type="match status" value="1"/>
</dbReference>
<feature type="compositionally biased region" description="Polar residues" evidence="7">
    <location>
        <begin position="1314"/>
        <end position="1332"/>
    </location>
</feature>
<dbReference type="Pfam" id="PF00665">
    <property type="entry name" value="rve"/>
    <property type="match status" value="1"/>
</dbReference>
<dbReference type="Gene3D" id="3.30.420.10">
    <property type="entry name" value="Ribonuclease H-like superfamily/Ribonuclease H"/>
    <property type="match status" value="1"/>
</dbReference>
<dbReference type="CDD" id="cd01647">
    <property type="entry name" value="RT_LTR"/>
    <property type="match status" value="1"/>
</dbReference>
<keyword evidence="4" id="KW-0540">Nuclease</keyword>
<organism evidence="10">
    <name type="scientific">Papilio xuthus</name>
    <name type="common">Asian swallowtail butterfly</name>
    <dbReference type="NCBI Taxonomy" id="66420"/>
    <lineage>
        <taxon>Eukaryota</taxon>
        <taxon>Metazoa</taxon>
        <taxon>Ecdysozoa</taxon>
        <taxon>Arthropoda</taxon>
        <taxon>Hexapoda</taxon>
        <taxon>Insecta</taxon>
        <taxon>Pterygota</taxon>
        <taxon>Neoptera</taxon>
        <taxon>Endopterygota</taxon>
        <taxon>Lepidoptera</taxon>
        <taxon>Glossata</taxon>
        <taxon>Ditrysia</taxon>
        <taxon>Papilionoidea</taxon>
        <taxon>Papilionidae</taxon>
        <taxon>Papilioninae</taxon>
        <taxon>Papilio</taxon>
    </lineage>
</organism>
<dbReference type="InterPro" id="IPR041577">
    <property type="entry name" value="RT_RNaseH_2"/>
</dbReference>
<evidence type="ECO:0000256" key="5">
    <source>
        <dbReference type="ARBA" id="ARBA00022759"/>
    </source>
</evidence>
<dbReference type="GeneID" id="106122340"/>
<evidence type="ECO:0000256" key="7">
    <source>
        <dbReference type="SAM" id="MobiDB-lite"/>
    </source>
</evidence>
<dbReference type="Proteomes" id="UP000694872">
    <property type="component" value="Unplaced"/>
</dbReference>
<dbReference type="InterPro" id="IPR021109">
    <property type="entry name" value="Peptidase_aspartic_dom_sf"/>
</dbReference>
<dbReference type="Pfam" id="PF17919">
    <property type="entry name" value="RT_RNaseH_2"/>
    <property type="match status" value="1"/>
</dbReference>
<dbReference type="SUPFAM" id="SSF56672">
    <property type="entry name" value="DNA/RNA polymerases"/>
    <property type="match status" value="1"/>
</dbReference>
<dbReference type="Gene3D" id="3.10.10.10">
    <property type="entry name" value="HIV Type 1 Reverse Transcriptase, subunit A, domain 1"/>
    <property type="match status" value="1"/>
</dbReference>
<dbReference type="KEGG" id="pxu:106122340"/>
<dbReference type="InterPro" id="IPR001584">
    <property type="entry name" value="Integrase_cat-core"/>
</dbReference>
<dbReference type="Gene3D" id="2.40.70.10">
    <property type="entry name" value="Acid Proteases"/>
    <property type="match status" value="1"/>
</dbReference>
<dbReference type="GO" id="GO:0003964">
    <property type="term" value="F:RNA-directed DNA polymerase activity"/>
    <property type="evidence" value="ECO:0007669"/>
    <property type="project" value="UniProtKB-EC"/>
</dbReference>
<sequence length="1352" mass="152813">MPFGKIEPFDLFSGQWTTYVRRVEQFIFLNDIKETHRVATLVTLVGDRTYNLMCDLCAPDRPEDKTFEQLVHIVKSHVEPQRSVYAEREMFRQRRQKAEESIGDFLQQLKHLASSCNFAQNLEENLCEQFVTGLRSTEIKSRLLFDAKLTYKRAVELALNLEATEKHVERVSGRVSVSGAARSGDLGDSVAAAATAAAAVSAVVSDGFSQAGGEPLHALRGGPAAAARPSAAQQPCWRCGKPHRADKCRFKHYTCGQCNLKGHLKIMCKASNSRSAGTRHNFVEEDSDCEMYNIRAVSSGDKPYFVDVKIGDVMLKCELDTGSKISAINENCYKHLFSNYKIVKDSIKLCSYSGSRIEPIGYIVVNASIDNNFQDNLQMYVIKNGSRPLLGRNWIQRFNIKELYVNNMSFDVKEQRNRFIEDLKNNYPNVFTDKLGECKKQFRLQLTDNKPVYLRARPVPLALRAAVEREINRLEKEGSIYQVEHSDYGTPIVPIIKPSGEIRICGDYKSTINPKLKIDQYPLPRIEELFAALSGGQEFSKIDLTTAYMQVPLHPDSQACTAITTHVGTYVFKRTPYGLNCIPQMFQKIMEETLRGLPNTVVFLDDICVTGKDRETHKKNLSAVIERLANMGLTVKLNKCNFLQKSVSYLGFIIDKHGLHPDMAKVDAIVKAPEPTNVTQLKAFLGLVNYYGKFVPNLSTLLHPLYALLKKNQSWCWNTNCEIAFRKIKNILASDQVLCHYEATLPLVLSVDSSAYGVGAVLAHTFPDGSERPISCASRTLSDAEKNYSQLDKEALAIMYGVQKHHQYLFGRNTAASRLQRWAAKLAAYDFNIDFVKSKCNGNADALSRLPLEGDGSDGASSAPDKHYLMYVDETLPVNFKEIALATTKDNLLSRIFGYIMFGWPEKCADDEMAFYVRRSDLYIDHGCILYKYRLVIPQILQKRVLLEIHDGHLGIVKMKSIARNYVYWPALDKDIELIGNKCEACRSVRDAPPRATLHPWEFPAAPWQRLHADFAQLHGKYYIIVVDAHSKWLEAEEIRSTSAYHTIKFLRSLFARFGLPDKLVTDNGPPFQSAEFREFCDRNMIRHITSSPYRPQGNGAAENCVKIVKKTIKKAVIEGRDIHTSLYRFLMQYRNCEHATTGVAPAVALLGHRLRNRLDAMRPSTAKIVEEVQDKQIRNSSGLARNFNVGDKILSRNYSTNSQKWVEGKILQQTGPVSYKIINNDGGVHRRHTDQILPLGNNRFSWDIVNESDNYSNIDEYVNTRPRNKNNDCEGVTLDIDYDAYTEAQPQPDNYTDTASVPATETAEPVEAQGSTLVVPGSSNQVSTLSGELNERTKRALRREWRRKQME</sequence>
<keyword evidence="5" id="KW-0378">Hydrolase</keyword>
<accession>A0AAJ7EE68</accession>
<evidence type="ECO:0000313" key="10">
    <source>
        <dbReference type="RefSeq" id="XP_013173734.1"/>
    </source>
</evidence>
<dbReference type="PROSITE" id="PS50994">
    <property type="entry name" value="INTEGRASE"/>
    <property type="match status" value="1"/>
</dbReference>
<dbReference type="Pfam" id="PF17921">
    <property type="entry name" value="Integrase_H2C2"/>
    <property type="match status" value="1"/>
</dbReference>
<dbReference type="InterPro" id="IPR041588">
    <property type="entry name" value="Integrase_H2C2"/>
</dbReference>
<dbReference type="Pfam" id="PF00078">
    <property type="entry name" value="RVT_1"/>
    <property type="match status" value="1"/>
</dbReference>
<evidence type="ECO:0000256" key="3">
    <source>
        <dbReference type="ARBA" id="ARBA00022695"/>
    </source>
</evidence>
<evidence type="ECO:0000259" key="9">
    <source>
        <dbReference type="PROSITE" id="PS50994"/>
    </source>
</evidence>
<evidence type="ECO:0000259" key="8">
    <source>
        <dbReference type="PROSITE" id="PS50878"/>
    </source>
</evidence>
<keyword evidence="6" id="KW-0511">Multifunctional enzyme</keyword>
<dbReference type="GO" id="GO:0004519">
    <property type="term" value="F:endonuclease activity"/>
    <property type="evidence" value="ECO:0007669"/>
    <property type="project" value="UniProtKB-KW"/>
</dbReference>
<name>A0AAJ7EE68_PAPXU</name>
<keyword evidence="5" id="KW-0255">Endonuclease</keyword>
<evidence type="ECO:0000256" key="6">
    <source>
        <dbReference type="ARBA" id="ARBA00023268"/>
    </source>
</evidence>
<dbReference type="RefSeq" id="XP_013173734.1">
    <property type="nucleotide sequence ID" value="XM_013318280.1"/>
</dbReference>
<dbReference type="InterPro" id="IPR012337">
    <property type="entry name" value="RNaseH-like_sf"/>
</dbReference>
<dbReference type="InterPro" id="IPR000477">
    <property type="entry name" value="RT_dom"/>
</dbReference>
<dbReference type="InterPro" id="IPR036397">
    <property type="entry name" value="RNaseH_sf"/>
</dbReference>
<dbReference type="GO" id="GO:0003676">
    <property type="term" value="F:nucleic acid binding"/>
    <property type="evidence" value="ECO:0007669"/>
    <property type="project" value="InterPro"/>
</dbReference>
<dbReference type="CDD" id="cd09274">
    <property type="entry name" value="RNase_HI_RT_Ty3"/>
    <property type="match status" value="1"/>
</dbReference>
<feature type="region of interest" description="Disordered" evidence="7">
    <location>
        <begin position="1289"/>
        <end position="1336"/>
    </location>
</feature>